<dbReference type="InterPro" id="IPR015947">
    <property type="entry name" value="PUA-like_sf"/>
</dbReference>
<comment type="caution">
    <text evidence="2">The sequence shown here is derived from an EMBL/GenBank/DDBJ whole genome shotgun (WGS) entry which is preliminary data.</text>
</comment>
<dbReference type="GO" id="GO:0061630">
    <property type="term" value="F:ubiquitin protein ligase activity"/>
    <property type="evidence" value="ECO:0007669"/>
    <property type="project" value="TreeGrafter"/>
</dbReference>
<evidence type="ECO:0000313" key="3">
    <source>
        <dbReference type="Proteomes" id="UP000217199"/>
    </source>
</evidence>
<dbReference type="AlphaFoldDB" id="A0A286UN38"/>
<dbReference type="Gene3D" id="1.20.58.1480">
    <property type="match status" value="1"/>
</dbReference>
<dbReference type="STRING" id="2282107.A0A286UN38"/>
<evidence type="ECO:0000256" key="1">
    <source>
        <dbReference type="SAM" id="MobiDB-lite"/>
    </source>
</evidence>
<organism evidence="2 3">
    <name type="scientific">Pyrrhoderma noxium</name>
    <dbReference type="NCBI Taxonomy" id="2282107"/>
    <lineage>
        <taxon>Eukaryota</taxon>
        <taxon>Fungi</taxon>
        <taxon>Dikarya</taxon>
        <taxon>Basidiomycota</taxon>
        <taxon>Agaricomycotina</taxon>
        <taxon>Agaricomycetes</taxon>
        <taxon>Hymenochaetales</taxon>
        <taxon>Hymenochaetaceae</taxon>
        <taxon>Pyrrhoderma</taxon>
    </lineage>
</organism>
<gene>
    <name evidence="2" type="ORF">PNOK_0354100</name>
</gene>
<dbReference type="PANTHER" id="PTHR23327:SF42">
    <property type="entry name" value="LON PEPTIDASE N-TERMINAL DOMAIN AND RING FINGER PROTEIN C14F5.10C"/>
    <property type="match status" value="1"/>
</dbReference>
<sequence length="157" mass="17550">METGTLDGYMVGRIERVDDISEDLEEEAEKAIASLSSNENDNTQESTSSASPSSSTQQRSPSPPTTEELMAVCHAFVDQLRNGTAPWVVQRLNNTFGPMPSDVSSFSFWMAQVLPIDEHEKAKLLIIRSAKCRLRLVVHWIEQLNSNWWFSSGCSIN</sequence>
<feature type="region of interest" description="Disordered" evidence="1">
    <location>
        <begin position="1"/>
        <end position="68"/>
    </location>
</feature>
<dbReference type="Proteomes" id="UP000217199">
    <property type="component" value="Unassembled WGS sequence"/>
</dbReference>
<name>A0A286UN38_9AGAM</name>
<accession>A0A286UN38</accession>
<keyword evidence="3" id="KW-1185">Reference proteome</keyword>
<dbReference type="PANTHER" id="PTHR23327">
    <property type="entry name" value="RING FINGER PROTEIN 127"/>
    <property type="match status" value="1"/>
</dbReference>
<dbReference type="SUPFAM" id="SSF88697">
    <property type="entry name" value="PUA domain-like"/>
    <property type="match status" value="1"/>
</dbReference>
<evidence type="ECO:0000313" key="2">
    <source>
        <dbReference type="EMBL" id="PAV20914.1"/>
    </source>
</evidence>
<dbReference type="InParanoid" id="A0A286UN38"/>
<proteinExistence type="predicted"/>
<feature type="compositionally biased region" description="Low complexity" evidence="1">
    <location>
        <begin position="43"/>
        <end position="60"/>
    </location>
</feature>
<reference evidence="2 3" key="1">
    <citation type="journal article" date="2017" name="Mol. Ecol.">
        <title>Comparative and population genomic landscape of Phellinus noxius: A hypervariable fungus causing root rot in trees.</title>
        <authorList>
            <person name="Chung C.L."/>
            <person name="Lee T.J."/>
            <person name="Akiba M."/>
            <person name="Lee H.H."/>
            <person name="Kuo T.H."/>
            <person name="Liu D."/>
            <person name="Ke H.M."/>
            <person name="Yokoi T."/>
            <person name="Roa M.B."/>
            <person name="Lu M.J."/>
            <person name="Chang Y.Y."/>
            <person name="Ann P.J."/>
            <person name="Tsai J.N."/>
            <person name="Chen C.Y."/>
            <person name="Tzean S.S."/>
            <person name="Ota Y."/>
            <person name="Hattori T."/>
            <person name="Sahashi N."/>
            <person name="Liou R.F."/>
            <person name="Kikuchi T."/>
            <person name="Tsai I.J."/>
        </authorList>
    </citation>
    <scope>NUCLEOTIDE SEQUENCE [LARGE SCALE GENOMIC DNA]</scope>
    <source>
        <strain evidence="2 3">FFPRI411160</strain>
    </source>
</reference>
<dbReference type="EMBL" id="NBII01000003">
    <property type="protein sequence ID" value="PAV20914.1"/>
    <property type="molecule type" value="Genomic_DNA"/>
</dbReference>
<protein>
    <submittedName>
        <fullName evidence="2">Uncharacterized protein</fullName>
    </submittedName>
</protein>
<dbReference type="OrthoDB" id="264917at2759"/>